<sequence length="619" mass="68676">MKFGSFDWLSPASHTTSPFDWVYGKSASLSNGRVQFVCKRKVRVENMGTTLTGWSDDDCKLSLARFLHAGWKFAFVPDLNAKEVEIESKGGGKRKNPEKTRRSVASSCAIPTCEISWEFPRRESNLARLGLMGGERSSLCVTVAPCDVKSQRFVGKFNENKVTPQRWQIWRPIKDVALSKSCGAAVAERLAWPPPTKANRAQSLAGLLSDFRMWESCRTMPLEISRFPRPFNPALLDTHLNHPHRLSRSRMVRLLASDSRRGRSPDFRMWESCRMMPLGDGGGGCVLGDLPFSPHPFDPTLLHDQLASPSSALKASMLRATEISTLHPLPTFRTGHRITLKAVHDSREGKHSVGTCLVCVSGTSATLVDVLPPVKGILPDHSYAPPPPFQRPLADGYLYARQREQCSHSILPHGIHVVFARHADSKAVLCWDTEIGFAQPAGSLYLILTPILNMYPFLSVRRPNVSTSHELYNDVFSRFFSSLDREDVRPFLPEGKIRLLNRLLQRSSTAGRGAPFSFCSCVPGETRAELHHHPALILRRHSLVPCVTVKLVRHVRRTAVAERLDCPLPTTNANRVQSPASAGMKGRGKRKTPEETRRPAASSDTIPTCEDPGGTPPGI</sequence>
<gene>
    <name evidence="2" type="ORF">PR048_007177</name>
</gene>
<evidence type="ECO:0000313" key="3">
    <source>
        <dbReference type="Proteomes" id="UP001159363"/>
    </source>
</evidence>
<feature type="region of interest" description="Disordered" evidence="1">
    <location>
        <begin position="569"/>
        <end position="619"/>
    </location>
</feature>
<comment type="caution">
    <text evidence="2">The sequence shown here is derived from an EMBL/GenBank/DDBJ whole genome shotgun (WGS) entry which is preliminary data.</text>
</comment>
<keyword evidence="3" id="KW-1185">Reference proteome</keyword>
<reference evidence="2 3" key="1">
    <citation type="submission" date="2023-02" db="EMBL/GenBank/DDBJ databases">
        <title>LHISI_Scaffold_Assembly.</title>
        <authorList>
            <person name="Stuart O.P."/>
            <person name="Cleave R."/>
            <person name="Magrath M.J.L."/>
            <person name="Mikheyev A.S."/>
        </authorList>
    </citation>
    <scope>NUCLEOTIDE SEQUENCE [LARGE SCALE GENOMIC DNA]</scope>
    <source>
        <strain evidence="2">Daus_M_001</strain>
        <tissue evidence="2">Leg muscle</tissue>
    </source>
</reference>
<evidence type="ECO:0000313" key="2">
    <source>
        <dbReference type="EMBL" id="KAJ8894520.1"/>
    </source>
</evidence>
<dbReference type="EMBL" id="JARBHB010000002">
    <property type="protein sequence ID" value="KAJ8894520.1"/>
    <property type="molecule type" value="Genomic_DNA"/>
</dbReference>
<name>A0ABQ9IE78_9NEOP</name>
<evidence type="ECO:0000256" key="1">
    <source>
        <dbReference type="SAM" id="MobiDB-lite"/>
    </source>
</evidence>
<accession>A0ABQ9IE78</accession>
<organism evidence="2 3">
    <name type="scientific">Dryococelus australis</name>
    <dbReference type="NCBI Taxonomy" id="614101"/>
    <lineage>
        <taxon>Eukaryota</taxon>
        <taxon>Metazoa</taxon>
        <taxon>Ecdysozoa</taxon>
        <taxon>Arthropoda</taxon>
        <taxon>Hexapoda</taxon>
        <taxon>Insecta</taxon>
        <taxon>Pterygota</taxon>
        <taxon>Neoptera</taxon>
        <taxon>Polyneoptera</taxon>
        <taxon>Phasmatodea</taxon>
        <taxon>Verophasmatodea</taxon>
        <taxon>Anareolatae</taxon>
        <taxon>Phasmatidae</taxon>
        <taxon>Eurycanthinae</taxon>
        <taxon>Dryococelus</taxon>
    </lineage>
</organism>
<dbReference type="Proteomes" id="UP001159363">
    <property type="component" value="Chromosome 2"/>
</dbReference>
<feature type="compositionally biased region" description="Polar residues" evidence="1">
    <location>
        <begin position="569"/>
        <end position="580"/>
    </location>
</feature>
<proteinExistence type="predicted"/>
<protein>
    <submittedName>
        <fullName evidence="2">Uncharacterized protein</fullName>
    </submittedName>
</protein>